<dbReference type="Gene3D" id="1.10.287.1490">
    <property type="match status" value="1"/>
</dbReference>
<dbReference type="SUPFAM" id="SSF57997">
    <property type="entry name" value="Tropomyosin"/>
    <property type="match status" value="1"/>
</dbReference>
<dbReference type="GO" id="GO:0005694">
    <property type="term" value="C:chromosome"/>
    <property type="evidence" value="ECO:0007669"/>
    <property type="project" value="InterPro"/>
</dbReference>
<dbReference type="SUPFAM" id="SSF75553">
    <property type="entry name" value="Smc hinge domain"/>
    <property type="match status" value="1"/>
</dbReference>
<dbReference type="SUPFAM" id="SSF52540">
    <property type="entry name" value="P-loop containing nucleoside triphosphate hydrolases"/>
    <property type="match status" value="1"/>
</dbReference>
<evidence type="ECO:0000256" key="3">
    <source>
        <dbReference type="ARBA" id="ARBA00022618"/>
    </source>
</evidence>
<evidence type="ECO:0000256" key="12">
    <source>
        <dbReference type="SAM" id="Coils"/>
    </source>
</evidence>
<keyword evidence="6" id="KW-0067">ATP-binding</keyword>
<feature type="coiled-coil region" evidence="12">
    <location>
        <begin position="610"/>
        <end position="637"/>
    </location>
</feature>
<dbReference type="PANTHER" id="PTHR43977">
    <property type="entry name" value="STRUCTURAL MAINTENANCE OF CHROMOSOMES PROTEIN 3"/>
    <property type="match status" value="1"/>
</dbReference>
<protein>
    <recommendedName>
        <fullName evidence="11">Structural maintenance of chromosomes protein</fullName>
    </recommendedName>
</protein>
<evidence type="ECO:0000256" key="2">
    <source>
        <dbReference type="ARBA" id="ARBA00005231"/>
    </source>
</evidence>
<feature type="coiled-coil region" evidence="12">
    <location>
        <begin position="839"/>
        <end position="873"/>
    </location>
</feature>
<dbReference type="Gene3D" id="3.40.50.300">
    <property type="entry name" value="P-loop containing nucleotide triphosphate hydrolases"/>
    <property type="match status" value="2"/>
</dbReference>
<keyword evidence="5" id="KW-0498">Mitosis</keyword>
<dbReference type="PIRSF" id="PIRSF005719">
    <property type="entry name" value="SMC"/>
    <property type="match status" value="1"/>
</dbReference>
<dbReference type="InterPro" id="IPR036277">
    <property type="entry name" value="SMC_hinge_sf"/>
</dbReference>
<organism evidence="14 15">
    <name type="scientific">Pieris brassicae</name>
    <name type="common">White butterfly</name>
    <name type="synonym">Large white butterfly</name>
    <dbReference type="NCBI Taxonomy" id="7116"/>
    <lineage>
        <taxon>Eukaryota</taxon>
        <taxon>Metazoa</taxon>
        <taxon>Ecdysozoa</taxon>
        <taxon>Arthropoda</taxon>
        <taxon>Hexapoda</taxon>
        <taxon>Insecta</taxon>
        <taxon>Pterygota</taxon>
        <taxon>Neoptera</taxon>
        <taxon>Endopterygota</taxon>
        <taxon>Lepidoptera</taxon>
        <taxon>Glossata</taxon>
        <taxon>Ditrysia</taxon>
        <taxon>Papilionoidea</taxon>
        <taxon>Pieridae</taxon>
        <taxon>Pierinae</taxon>
        <taxon>Pieris</taxon>
    </lineage>
</organism>
<evidence type="ECO:0000313" key="15">
    <source>
        <dbReference type="Proteomes" id="UP001152562"/>
    </source>
</evidence>
<dbReference type="Gene3D" id="3.30.70.1620">
    <property type="match status" value="1"/>
</dbReference>
<evidence type="ECO:0000256" key="1">
    <source>
        <dbReference type="ARBA" id="ARBA00004123"/>
    </source>
</evidence>
<evidence type="ECO:0000313" key="14">
    <source>
        <dbReference type="EMBL" id="CAH4031386.1"/>
    </source>
</evidence>
<dbReference type="SMART" id="SM00968">
    <property type="entry name" value="SMC_hinge"/>
    <property type="match status" value="1"/>
</dbReference>
<dbReference type="InterPro" id="IPR024704">
    <property type="entry name" value="SMC"/>
</dbReference>
<dbReference type="InterPro" id="IPR027417">
    <property type="entry name" value="P-loop_NTPase"/>
</dbReference>
<keyword evidence="3" id="KW-0132">Cell division</keyword>
<dbReference type="CDD" id="cd00104">
    <property type="entry name" value="KAZAL_FS"/>
    <property type="match status" value="1"/>
</dbReference>
<dbReference type="CDD" id="cd03273">
    <property type="entry name" value="ABC_SMC2_euk"/>
    <property type="match status" value="1"/>
</dbReference>
<evidence type="ECO:0000256" key="7">
    <source>
        <dbReference type="ARBA" id="ARBA00023054"/>
    </source>
</evidence>
<name>A0A9P0XCR8_PIEBR</name>
<feature type="coiled-coil region" evidence="12">
    <location>
        <begin position="384"/>
        <end position="457"/>
    </location>
</feature>
<dbReference type="GO" id="GO:0005524">
    <property type="term" value="F:ATP binding"/>
    <property type="evidence" value="ECO:0007669"/>
    <property type="project" value="UniProtKB-KW"/>
</dbReference>
<evidence type="ECO:0000256" key="9">
    <source>
        <dbReference type="ARBA" id="ARBA00023242"/>
    </source>
</evidence>
<gene>
    <name evidence="14" type="ORF">PIBRA_LOCUS7916</name>
</gene>
<evidence type="ECO:0000256" key="5">
    <source>
        <dbReference type="ARBA" id="ARBA00022776"/>
    </source>
</evidence>
<dbReference type="Pfam" id="PF02463">
    <property type="entry name" value="SMC_N"/>
    <property type="match status" value="1"/>
</dbReference>
<evidence type="ECO:0000256" key="8">
    <source>
        <dbReference type="ARBA" id="ARBA00023067"/>
    </source>
</evidence>
<evidence type="ECO:0000256" key="6">
    <source>
        <dbReference type="ARBA" id="ARBA00022840"/>
    </source>
</evidence>
<keyword evidence="8" id="KW-0226">DNA condensation</keyword>
<feature type="coiled-coil region" evidence="12">
    <location>
        <begin position="674"/>
        <end position="810"/>
    </location>
</feature>
<comment type="similarity">
    <text evidence="2">Belongs to the SMC family. SMC2 subfamily.</text>
</comment>
<evidence type="ECO:0000259" key="13">
    <source>
        <dbReference type="SMART" id="SM00968"/>
    </source>
</evidence>
<dbReference type="GO" id="GO:0030261">
    <property type="term" value="P:chromosome condensation"/>
    <property type="evidence" value="ECO:0007669"/>
    <property type="project" value="UniProtKB-KW"/>
</dbReference>
<dbReference type="GO" id="GO:0005634">
    <property type="term" value="C:nucleus"/>
    <property type="evidence" value="ECO:0007669"/>
    <property type="project" value="UniProtKB-SubCell"/>
</dbReference>
<feature type="domain" description="SMC hinge" evidence="13">
    <location>
        <begin position="466"/>
        <end position="576"/>
    </location>
</feature>
<evidence type="ECO:0000256" key="10">
    <source>
        <dbReference type="ARBA" id="ARBA00023306"/>
    </source>
</evidence>
<keyword evidence="15" id="KW-1185">Reference proteome</keyword>
<dbReference type="Gene3D" id="3.30.60.30">
    <property type="match status" value="1"/>
</dbReference>
<keyword evidence="9 11" id="KW-0539">Nucleus</keyword>
<dbReference type="GO" id="GO:0016887">
    <property type="term" value="F:ATP hydrolysis activity"/>
    <property type="evidence" value="ECO:0007669"/>
    <property type="project" value="InterPro"/>
</dbReference>
<keyword evidence="10" id="KW-0131">Cell cycle</keyword>
<reference evidence="14" key="1">
    <citation type="submission" date="2022-05" db="EMBL/GenBank/DDBJ databases">
        <authorList>
            <person name="Okamura Y."/>
        </authorList>
    </citation>
    <scope>NUCLEOTIDE SEQUENCE</scope>
</reference>
<dbReference type="Proteomes" id="UP001152562">
    <property type="component" value="Unassembled WGS sequence"/>
</dbReference>
<dbReference type="EMBL" id="CALOZG010000013">
    <property type="protein sequence ID" value="CAH4031386.1"/>
    <property type="molecule type" value="Genomic_DNA"/>
</dbReference>
<accession>A0A9P0XCR8</accession>
<dbReference type="GO" id="GO:0051301">
    <property type="term" value="P:cell division"/>
    <property type="evidence" value="ECO:0007669"/>
    <property type="project" value="UniProtKB-KW"/>
</dbReference>
<dbReference type="InterPro" id="IPR036058">
    <property type="entry name" value="Kazal_dom_sf"/>
</dbReference>
<dbReference type="InterPro" id="IPR027120">
    <property type="entry name" value="Smc2_ABC"/>
</dbReference>
<dbReference type="InterPro" id="IPR003395">
    <property type="entry name" value="RecF/RecN/SMC_N"/>
</dbReference>
<feature type="coiled-coil region" evidence="12">
    <location>
        <begin position="203"/>
        <end position="291"/>
    </location>
</feature>
<dbReference type="FunFam" id="3.40.50.300:FF:000278">
    <property type="entry name" value="Structural maintenance of chromosomes 2"/>
    <property type="match status" value="1"/>
</dbReference>
<dbReference type="SUPFAM" id="SSF100895">
    <property type="entry name" value="Kazal-type serine protease inhibitors"/>
    <property type="match status" value="1"/>
</dbReference>
<keyword evidence="7 12" id="KW-0175">Coiled coil</keyword>
<dbReference type="InterPro" id="IPR010935">
    <property type="entry name" value="SMC_hinge"/>
</dbReference>
<comment type="caution">
    <text evidence="14">The sequence shown here is derived from an EMBL/GenBank/DDBJ whole genome shotgun (WGS) entry which is preliminary data.</text>
</comment>
<proteinExistence type="inferred from homology"/>
<evidence type="ECO:0000256" key="4">
    <source>
        <dbReference type="ARBA" id="ARBA00022741"/>
    </source>
</evidence>
<keyword evidence="4" id="KW-0547">Nucleotide-binding</keyword>
<evidence type="ECO:0000256" key="11">
    <source>
        <dbReference type="PIRNR" id="PIRNR005719"/>
    </source>
</evidence>
<dbReference type="Pfam" id="PF06470">
    <property type="entry name" value="SMC_hinge"/>
    <property type="match status" value="1"/>
</dbReference>
<comment type="subcellular location">
    <subcellularLocation>
        <location evidence="1 11">Nucleus</location>
    </subcellularLocation>
</comment>
<sequence length="1324" mass="149237">MVSAVISLFDNLKLKKLRAFVSNNKMYIKSIVLDGFKSYGNRVEVTGFDPEFNAITGLNGTGKSNILDSICFVLGITNLSNVRAGSLQELIYKHGQAGITKATVSITFDNKNKQQSPIGYENHDEITVTRQVVMGGKNKYLINGINVQNKRVTDLFCSVQLNVNNPHFLIMQGRITKVLNMKPPEILSMVEEAAGTRMYETKKQGAQKTIEKKDAKLRELNDIIREDIAPKLQKLQDERSQFQEYQKVVRELENLTRLHVAWQYVTAEENVVEANNKVTEVKNDIKQKQDNIEGNIARATEVDQEVAKLNQKLDEESGSVLKDLETELQAAEKSDASMAAAHRAAKEAVTASEAKAKLLRRALADDKTALADKRAVLTQASSTFDNLRSASEAQTQALAEAQAQFLAVSTGQEDAGESLQNQLMAAKQQASEASTRISQSMMEKSHAEERLTGLEREFSSSSSQHRRDLETIAEQQAVVDRLQLYNVVVDTEVTSKLLLQRGQLQTRTTIIPLNKISSARLPAETVRIAQEIGGGADKVQLALDLVKFPERVRAAMQWVFGGTLVCADLETAKRVTFHPRVRTRCVTLDGDVFDPAGTLSGGARAKGGSILVMLSELKQLEQQLQHLESEQTQCSDNLAGMQAAADKYAALQQKLEMSRHSLEVAKSRVAATAHAQLHDEIESLREQVKELSAALERDKKQQNEAAAQAKELEAKVKDIKGHREREYKKAEQALKKAKQEAERHNSLWKQREQEFETLRLEIQELENAVNTAEAQLKETTDNTADLAQALEQAQNDHTGASETVKELQGRIKKQKGAIASRSSEVAKLVQKKEKILKGNSEIELKIKELEYSIKELETEASNCEKRIKSLEKEHTWIPSERQYFGLAGGVYDWGGRAPAETAACLTQLRERKDRLARGLNTRAHTLLGSEEQQYQEVLRKKQVVEQDRKKLVEVMGELDEKKRRTLVAACDQVNRDFASIFSTLLPGAQAQLRPPPGQGVLDGLEVRVGFNGTWKESLSELSGGQRSLVALSLVLAMLLFKPAPLYILDEVDAALDLSHTQNIGIMLKEHFRHSQFVIVSLKDGMFNNANVLFRTRFVDVQCWLDSGIYAGLSQIFEPKMFGWYPMDWTARRQALTHPLHTQSVTTRKKKKVRQKSDPHYGYEPYWEGYGKKLEEKKKETGENFACGEECHLMFVDELWLSMALRVCAPQYISVIPLYESGHVIYKRFCIFRYGEVCGRGKNYTHKTFENYCQLLNHDCSGREKWMIAYRGPCQNDTLKTYPTKRADFIDRAKKYQSEFYKKNPTTVKFALTKTLPYRTFTKRS</sequence>